<protein>
    <submittedName>
        <fullName evidence="3">Tigger transposable element-derived protein 2</fullName>
    </submittedName>
</protein>
<dbReference type="InterPro" id="IPR050863">
    <property type="entry name" value="CenT-Element_Derived"/>
</dbReference>
<sequence>MGEEVIQKAVAAVKNGTYENAAVAARAFSIEDQYKTVWRRLNGRTKSRRAAHMTSQLLNESQEKTLVSWIKFLGIAGIPLSKRTIAPKVTALCGRKPSRRCHPDCTLGRPTKLDSKRACAFNFSTVQKHFAFLQDTLDDGGNPIPASNIYNFDEIGIQIGGGRKGSGEQFFYDHNDRSKYKISSDDLELVTIFETICIDGTANVPPCFVFQGVNMCPEWFVEAHSEDPKWNGDILIATTESGWTNEKVCVTWFMKSFIPSVKAHGDDSAPYVLVYDSHNSHVAVEMIDLALENNIILFCLPPHTTHCLQPCDVGGFGPLKKHWIKACEAILADTGLPMNVKDVVREYLAARRAAFKAETIVQAWAKSGIDQDPTTGGAKCNPARFTAADFAPSSSTSTQLQLPDGYPAHPTSPSSSSESSSSESGSDDNSTSSDEEGDDWQDVTSVHPPRHCATLPSSSAVTPNAAAPTSSSTTPPLPPLPAFTNIYDDSDSESDDDPPSDLPTPEKIAHYRAWNRRLKEQRTFARQQRDKAASHTILAGEHIKTLKG</sequence>
<feature type="region of interest" description="Disordered" evidence="1">
    <location>
        <begin position="390"/>
        <end position="507"/>
    </location>
</feature>
<dbReference type="Proteomes" id="UP000620124">
    <property type="component" value="Unassembled WGS sequence"/>
</dbReference>
<evidence type="ECO:0000313" key="3">
    <source>
        <dbReference type="EMBL" id="KAF7372037.1"/>
    </source>
</evidence>
<accession>A0A8H6Z780</accession>
<dbReference type="EMBL" id="JACAZI010000001">
    <property type="protein sequence ID" value="KAF7372037.1"/>
    <property type="molecule type" value="Genomic_DNA"/>
</dbReference>
<proteinExistence type="predicted"/>
<dbReference type="InterPro" id="IPR004875">
    <property type="entry name" value="DDE_SF_endonuclease_dom"/>
</dbReference>
<feature type="compositionally biased region" description="Polar residues" evidence="1">
    <location>
        <begin position="392"/>
        <end position="401"/>
    </location>
</feature>
<feature type="compositionally biased region" description="Acidic residues" evidence="1">
    <location>
        <begin position="488"/>
        <end position="499"/>
    </location>
</feature>
<evidence type="ECO:0000259" key="2">
    <source>
        <dbReference type="Pfam" id="PF03184"/>
    </source>
</evidence>
<dbReference type="GO" id="GO:0005634">
    <property type="term" value="C:nucleus"/>
    <property type="evidence" value="ECO:0007669"/>
    <property type="project" value="TreeGrafter"/>
</dbReference>
<evidence type="ECO:0000313" key="4">
    <source>
        <dbReference type="Proteomes" id="UP000620124"/>
    </source>
</evidence>
<dbReference type="AlphaFoldDB" id="A0A8H6Z780"/>
<evidence type="ECO:0000256" key="1">
    <source>
        <dbReference type="SAM" id="MobiDB-lite"/>
    </source>
</evidence>
<keyword evidence="4" id="KW-1185">Reference proteome</keyword>
<dbReference type="GO" id="GO:0003677">
    <property type="term" value="F:DNA binding"/>
    <property type="evidence" value="ECO:0007669"/>
    <property type="project" value="TreeGrafter"/>
</dbReference>
<dbReference type="PANTHER" id="PTHR19303:SF74">
    <property type="entry name" value="POGO TRANSPOSABLE ELEMENT WITH KRAB DOMAIN"/>
    <property type="match status" value="1"/>
</dbReference>
<reference evidence="3" key="1">
    <citation type="submission" date="2020-05" db="EMBL/GenBank/DDBJ databases">
        <title>Mycena genomes resolve the evolution of fungal bioluminescence.</title>
        <authorList>
            <person name="Tsai I.J."/>
        </authorList>
    </citation>
    <scope>NUCLEOTIDE SEQUENCE</scope>
    <source>
        <strain evidence="3">CCC161011</strain>
    </source>
</reference>
<dbReference type="PANTHER" id="PTHR19303">
    <property type="entry name" value="TRANSPOSON"/>
    <property type="match status" value="1"/>
</dbReference>
<feature type="compositionally biased region" description="Low complexity" evidence="1">
    <location>
        <begin position="456"/>
        <end position="474"/>
    </location>
</feature>
<feature type="region of interest" description="Disordered" evidence="1">
    <location>
        <begin position="526"/>
        <end position="548"/>
    </location>
</feature>
<dbReference type="Pfam" id="PF03184">
    <property type="entry name" value="DDE_1"/>
    <property type="match status" value="1"/>
</dbReference>
<name>A0A8H6Z780_9AGAR</name>
<feature type="compositionally biased region" description="Low complexity" evidence="1">
    <location>
        <begin position="411"/>
        <end position="432"/>
    </location>
</feature>
<gene>
    <name evidence="3" type="ORF">MVEN_00062000</name>
</gene>
<dbReference type="OrthoDB" id="3265672at2759"/>
<feature type="domain" description="DDE-1" evidence="2">
    <location>
        <begin position="196"/>
        <end position="364"/>
    </location>
</feature>
<comment type="caution">
    <text evidence="3">The sequence shown here is derived from an EMBL/GenBank/DDBJ whole genome shotgun (WGS) entry which is preliminary data.</text>
</comment>
<organism evidence="3 4">
    <name type="scientific">Mycena venus</name>
    <dbReference type="NCBI Taxonomy" id="2733690"/>
    <lineage>
        <taxon>Eukaryota</taxon>
        <taxon>Fungi</taxon>
        <taxon>Dikarya</taxon>
        <taxon>Basidiomycota</taxon>
        <taxon>Agaricomycotina</taxon>
        <taxon>Agaricomycetes</taxon>
        <taxon>Agaricomycetidae</taxon>
        <taxon>Agaricales</taxon>
        <taxon>Marasmiineae</taxon>
        <taxon>Mycenaceae</taxon>
        <taxon>Mycena</taxon>
    </lineage>
</organism>